<feature type="domain" description="DinB-like" evidence="1">
    <location>
        <begin position="9"/>
        <end position="144"/>
    </location>
</feature>
<dbReference type="InterPro" id="IPR034660">
    <property type="entry name" value="DinB/YfiT-like"/>
</dbReference>
<proteinExistence type="predicted"/>
<evidence type="ECO:0000259" key="1">
    <source>
        <dbReference type="Pfam" id="PF12867"/>
    </source>
</evidence>
<dbReference type="Pfam" id="PF12867">
    <property type="entry name" value="DinB_2"/>
    <property type="match status" value="1"/>
</dbReference>
<dbReference type="Gene3D" id="1.20.120.450">
    <property type="entry name" value="dinb family like domain"/>
    <property type="match status" value="1"/>
</dbReference>
<comment type="caution">
    <text evidence="2">The sequence shown here is derived from an EMBL/GenBank/DDBJ whole genome shotgun (WGS) entry which is preliminary data.</text>
</comment>
<accession>A0A255YRJ1</accession>
<gene>
    <name evidence="2" type="ORF">CHU92_15225</name>
</gene>
<dbReference type="Proteomes" id="UP000216605">
    <property type="component" value="Unassembled WGS sequence"/>
</dbReference>
<dbReference type="SUPFAM" id="SSF109854">
    <property type="entry name" value="DinB/YfiT-like putative metalloenzymes"/>
    <property type="match status" value="1"/>
</dbReference>
<dbReference type="RefSeq" id="WP_094417097.1">
    <property type="nucleotide sequence ID" value="NZ_NOXV01000306.1"/>
</dbReference>
<evidence type="ECO:0000313" key="3">
    <source>
        <dbReference type="Proteomes" id="UP000216605"/>
    </source>
</evidence>
<dbReference type="InterPro" id="IPR024775">
    <property type="entry name" value="DinB-like"/>
</dbReference>
<evidence type="ECO:0000313" key="2">
    <source>
        <dbReference type="EMBL" id="OYQ31846.1"/>
    </source>
</evidence>
<dbReference type="AlphaFoldDB" id="A0A255YRJ1"/>
<name>A0A255YRJ1_9FLAO</name>
<sequence>MEKQFSITRTSREVYSRLFERYTLEQLNNVPAGFKNNLIWNIGHIIVSQQMLTYTCSGLEPMVSKEMITRYMRGTRPESNVTQEEADAIRDLLFPTIDKTAEDYRNGLFTAYSERNTELGFRLLSIEDGIIFNNYHEGVHLGIIMGIRKFI</sequence>
<dbReference type="EMBL" id="NOXV01000306">
    <property type="protein sequence ID" value="OYQ31846.1"/>
    <property type="molecule type" value="Genomic_DNA"/>
</dbReference>
<reference evidence="2 3" key="1">
    <citation type="submission" date="2017-07" db="EMBL/GenBank/DDBJ databases">
        <title>Flavobacterium cyanobacteriorum sp. nov., isolated from cyanobacterial aggregates in a eutrophic lake.</title>
        <authorList>
            <person name="Cai H."/>
        </authorList>
    </citation>
    <scope>NUCLEOTIDE SEQUENCE [LARGE SCALE GENOMIC DNA]</scope>
    <source>
        <strain evidence="2 3">TH021</strain>
    </source>
</reference>
<keyword evidence="3" id="KW-1185">Reference proteome</keyword>
<dbReference type="OrthoDB" id="4295522at2"/>
<protein>
    <recommendedName>
        <fullName evidence="1">DinB-like domain-containing protein</fullName>
    </recommendedName>
</protein>
<organism evidence="2 3">
    <name type="scientific">Flavobacterium cyanobacteriorum</name>
    <dbReference type="NCBI Taxonomy" id="2022802"/>
    <lineage>
        <taxon>Bacteria</taxon>
        <taxon>Pseudomonadati</taxon>
        <taxon>Bacteroidota</taxon>
        <taxon>Flavobacteriia</taxon>
        <taxon>Flavobacteriales</taxon>
        <taxon>Flavobacteriaceae</taxon>
        <taxon>Flavobacterium</taxon>
    </lineage>
</organism>